<accession>A0A975K7N2</accession>
<dbReference type="EMBL" id="CP073910">
    <property type="protein sequence ID" value="QUT06299.1"/>
    <property type="molecule type" value="Genomic_DNA"/>
</dbReference>
<keyword evidence="2" id="KW-1185">Reference proteome</keyword>
<evidence type="ECO:0000313" key="2">
    <source>
        <dbReference type="Proteomes" id="UP000681425"/>
    </source>
</evidence>
<name>A0A975K7N2_9SPHN</name>
<dbReference type="AlphaFoldDB" id="A0A975K7N2"/>
<protein>
    <submittedName>
        <fullName evidence="1">Phage tail assembly chaperone</fullName>
    </submittedName>
</protein>
<reference evidence="1" key="1">
    <citation type="submission" date="2021-04" db="EMBL/GenBank/DDBJ databases">
        <title>Isolation of p-tert-butylphenol degrading bacteria Sphingobium phenoxybenzoativorans Tas13 from active sludge.</title>
        <authorList>
            <person name="Li Y."/>
        </authorList>
    </citation>
    <scope>NUCLEOTIDE SEQUENCE</scope>
    <source>
        <strain evidence="1">Tas13</strain>
    </source>
</reference>
<proteinExistence type="predicted"/>
<dbReference type="KEGG" id="spph:KFK14_02095"/>
<sequence length="69" mass="7058">MEKFTDAASRLAGMAGLLLGWRPGEFWAATPGELDAIFAAARGDGADGAAGAVPDGETIAKLMEMYPDG</sequence>
<dbReference type="InterPro" id="IPR019056">
    <property type="entry name" value="Phage_TAC_6"/>
</dbReference>
<evidence type="ECO:0000313" key="1">
    <source>
        <dbReference type="EMBL" id="QUT06299.1"/>
    </source>
</evidence>
<dbReference type="Pfam" id="PF09550">
    <property type="entry name" value="Phage_TAC_6"/>
    <property type="match status" value="1"/>
</dbReference>
<dbReference type="RefSeq" id="WP_212609699.1">
    <property type="nucleotide sequence ID" value="NZ_CP073910.1"/>
</dbReference>
<dbReference type="Proteomes" id="UP000681425">
    <property type="component" value="Chromosome"/>
</dbReference>
<organism evidence="1 2">
    <name type="scientific">Sphingobium phenoxybenzoativorans</name>
    <dbReference type="NCBI Taxonomy" id="1592790"/>
    <lineage>
        <taxon>Bacteria</taxon>
        <taxon>Pseudomonadati</taxon>
        <taxon>Pseudomonadota</taxon>
        <taxon>Alphaproteobacteria</taxon>
        <taxon>Sphingomonadales</taxon>
        <taxon>Sphingomonadaceae</taxon>
        <taxon>Sphingobium</taxon>
    </lineage>
</organism>
<gene>
    <name evidence="1" type="ORF">KFK14_02095</name>
</gene>